<evidence type="ECO:0000313" key="1">
    <source>
        <dbReference type="EMBL" id="KAH9374465.1"/>
    </source>
</evidence>
<keyword evidence="2" id="KW-1185">Reference proteome</keyword>
<dbReference type="AlphaFoldDB" id="A0A9J6GHW2"/>
<gene>
    <name evidence="1" type="ORF">HPB48_012477</name>
</gene>
<comment type="caution">
    <text evidence="1">The sequence shown here is derived from an EMBL/GenBank/DDBJ whole genome shotgun (WGS) entry which is preliminary data.</text>
</comment>
<dbReference type="VEuPathDB" id="VectorBase:HLOH_044510"/>
<protein>
    <submittedName>
        <fullName evidence="1">Uncharacterized protein</fullName>
    </submittedName>
</protein>
<sequence length="113" mass="12712">MCGSHYNVSVTEVFEAEAKIRLQNTLMLEDMPLSLEPKQQEVEDEMRIANDVTKLTQSDLKASQTDIPALAYIAGYCAHAEIKSQPCEDYQSQLTITDQKLQQSERILTDSTS</sequence>
<organism evidence="1 2">
    <name type="scientific">Haemaphysalis longicornis</name>
    <name type="common">Bush tick</name>
    <dbReference type="NCBI Taxonomy" id="44386"/>
    <lineage>
        <taxon>Eukaryota</taxon>
        <taxon>Metazoa</taxon>
        <taxon>Ecdysozoa</taxon>
        <taxon>Arthropoda</taxon>
        <taxon>Chelicerata</taxon>
        <taxon>Arachnida</taxon>
        <taxon>Acari</taxon>
        <taxon>Parasitiformes</taxon>
        <taxon>Ixodida</taxon>
        <taxon>Ixodoidea</taxon>
        <taxon>Ixodidae</taxon>
        <taxon>Haemaphysalinae</taxon>
        <taxon>Haemaphysalis</taxon>
    </lineage>
</organism>
<dbReference type="Proteomes" id="UP000821853">
    <property type="component" value="Chromosome 4"/>
</dbReference>
<reference evidence="1 2" key="1">
    <citation type="journal article" date="2020" name="Cell">
        <title>Large-Scale Comparative Analyses of Tick Genomes Elucidate Their Genetic Diversity and Vector Capacities.</title>
        <authorList>
            <consortium name="Tick Genome and Microbiome Consortium (TIGMIC)"/>
            <person name="Jia N."/>
            <person name="Wang J."/>
            <person name="Shi W."/>
            <person name="Du L."/>
            <person name="Sun Y."/>
            <person name="Zhan W."/>
            <person name="Jiang J.F."/>
            <person name="Wang Q."/>
            <person name="Zhang B."/>
            <person name="Ji P."/>
            <person name="Bell-Sakyi L."/>
            <person name="Cui X.M."/>
            <person name="Yuan T.T."/>
            <person name="Jiang B.G."/>
            <person name="Yang W.F."/>
            <person name="Lam T.T."/>
            <person name="Chang Q.C."/>
            <person name="Ding S.J."/>
            <person name="Wang X.J."/>
            <person name="Zhu J.G."/>
            <person name="Ruan X.D."/>
            <person name="Zhao L."/>
            <person name="Wei J.T."/>
            <person name="Ye R.Z."/>
            <person name="Que T.C."/>
            <person name="Du C.H."/>
            <person name="Zhou Y.H."/>
            <person name="Cheng J.X."/>
            <person name="Dai P.F."/>
            <person name="Guo W.B."/>
            <person name="Han X.H."/>
            <person name="Huang E.J."/>
            <person name="Li L.F."/>
            <person name="Wei W."/>
            <person name="Gao Y.C."/>
            <person name="Liu J.Z."/>
            <person name="Shao H.Z."/>
            <person name="Wang X."/>
            <person name="Wang C.C."/>
            <person name="Yang T.C."/>
            <person name="Huo Q.B."/>
            <person name="Li W."/>
            <person name="Chen H.Y."/>
            <person name="Chen S.E."/>
            <person name="Zhou L.G."/>
            <person name="Ni X.B."/>
            <person name="Tian J.H."/>
            <person name="Sheng Y."/>
            <person name="Liu T."/>
            <person name="Pan Y.S."/>
            <person name="Xia L.Y."/>
            <person name="Li J."/>
            <person name="Zhao F."/>
            <person name="Cao W.C."/>
        </authorList>
    </citation>
    <scope>NUCLEOTIDE SEQUENCE [LARGE SCALE GENOMIC DNA]</scope>
    <source>
        <strain evidence="1">HaeL-2018</strain>
    </source>
</reference>
<name>A0A9J6GHW2_HAELO</name>
<dbReference type="EMBL" id="JABSTR010000006">
    <property type="protein sequence ID" value="KAH9374465.1"/>
    <property type="molecule type" value="Genomic_DNA"/>
</dbReference>
<proteinExistence type="predicted"/>
<accession>A0A9J6GHW2</accession>
<evidence type="ECO:0000313" key="2">
    <source>
        <dbReference type="Proteomes" id="UP000821853"/>
    </source>
</evidence>